<dbReference type="AlphaFoldDB" id="A0A2H3B373"/>
<accession>A0A2H3B373</accession>
<evidence type="ECO:0000313" key="4">
    <source>
        <dbReference type="Proteomes" id="UP000218334"/>
    </source>
</evidence>
<protein>
    <submittedName>
        <fullName evidence="3">Uncharacterized protein</fullName>
    </submittedName>
</protein>
<evidence type="ECO:0000313" key="3">
    <source>
        <dbReference type="EMBL" id="PBK59057.1"/>
    </source>
</evidence>
<reference evidence="4" key="1">
    <citation type="journal article" date="2017" name="Nat. Ecol. Evol.">
        <title>Genome expansion and lineage-specific genetic innovations in the forest pathogenic fungi Armillaria.</title>
        <authorList>
            <person name="Sipos G."/>
            <person name="Prasanna A.N."/>
            <person name="Walter M.C."/>
            <person name="O'Connor E."/>
            <person name="Balint B."/>
            <person name="Krizsan K."/>
            <person name="Kiss B."/>
            <person name="Hess J."/>
            <person name="Varga T."/>
            <person name="Slot J."/>
            <person name="Riley R."/>
            <person name="Boka B."/>
            <person name="Rigling D."/>
            <person name="Barry K."/>
            <person name="Lee J."/>
            <person name="Mihaltcheva S."/>
            <person name="LaButti K."/>
            <person name="Lipzen A."/>
            <person name="Waldron R."/>
            <person name="Moloney N.M."/>
            <person name="Sperisen C."/>
            <person name="Kredics L."/>
            <person name="Vagvoelgyi C."/>
            <person name="Patrignani A."/>
            <person name="Fitzpatrick D."/>
            <person name="Nagy I."/>
            <person name="Doyle S."/>
            <person name="Anderson J.B."/>
            <person name="Grigoriev I.V."/>
            <person name="Gueldener U."/>
            <person name="Muensterkoetter M."/>
            <person name="Nagy L.G."/>
        </authorList>
    </citation>
    <scope>NUCLEOTIDE SEQUENCE [LARGE SCALE GENOMIC DNA]</scope>
    <source>
        <strain evidence="4">28-4</strain>
    </source>
</reference>
<proteinExistence type="predicted"/>
<evidence type="ECO:0000256" key="1">
    <source>
        <dbReference type="SAM" id="MobiDB-lite"/>
    </source>
</evidence>
<dbReference type="EMBL" id="KZ293514">
    <property type="protein sequence ID" value="PBK59057.1"/>
    <property type="molecule type" value="Genomic_DNA"/>
</dbReference>
<keyword evidence="4" id="KW-1185">Reference proteome</keyword>
<keyword evidence="2" id="KW-0472">Membrane</keyword>
<feature type="transmembrane region" description="Helical" evidence="2">
    <location>
        <begin position="107"/>
        <end position="128"/>
    </location>
</feature>
<feature type="transmembrane region" description="Helical" evidence="2">
    <location>
        <begin position="78"/>
        <end position="100"/>
    </location>
</feature>
<feature type="region of interest" description="Disordered" evidence="1">
    <location>
        <begin position="261"/>
        <end position="295"/>
    </location>
</feature>
<feature type="transmembrane region" description="Helical" evidence="2">
    <location>
        <begin position="217"/>
        <end position="237"/>
    </location>
</feature>
<keyword evidence="2" id="KW-0812">Transmembrane</keyword>
<gene>
    <name evidence="3" type="ORF">ARMSODRAFT_78904</name>
</gene>
<dbReference type="Proteomes" id="UP000218334">
    <property type="component" value="Unassembled WGS sequence"/>
</dbReference>
<evidence type="ECO:0000256" key="2">
    <source>
        <dbReference type="SAM" id="Phobius"/>
    </source>
</evidence>
<feature type="transmembrane region" description="Helical" evidence="2">
    <location>
        <begin position="140"/>
        <end position="166"/>
    </location>
</feature>
<feature type="transmembrane region" description="Helical" evidence="2">
    <location>
        <begin position="28"/>
        <end position="51"/>
    </location>
</feature>
<name>A0A2H3B373_9AGAR</name>
<sequence>MWVLAVFSIHPRELFHTVINKSRSIGRAMVAIILLLYVTTTINFSLNWVLLSSCLKGGPYYEYLDLFNLIRKIRMPDMGIGITAVMSTVVADSAMIWRCWMVWGRRWLIVVCPILCLVTGFVFKILEISEAFLYGTEREIFLVVYISCILATTLWCTVFIILRILIVIRAKNGASSRLGAYRHAIEVLVESSALHSVTLIVFVALEARSDFASDYFNTLAAITTGVAPTLLAGRVAAGHARPDDSWRGSIISSLRFDAHPQADADAYSEEGSMVDLEAQPEQVDKSEEIGAEKRI</sequence>
<feature type="compositionally biased region" description="Basic and acidic residues" evidence="1">
    <location>
        <begin position="282"/>
        <end position="295"/>
    </location>
</feature>
<dbReference type="STRING" id="1076256.A0A2H3B373"/>
<organism evidence="3 4">
    <name type="scientific">Armillaria solidipes</name>
    <dbReference type="NCBI Taxonomy" id="1076256"/>
    <lineage>
        <taxon>Eukaryota</taxon>
        <taxon>Fungi</taxon>
        <taxon>Dikarya</taxon>
        <taxon>Basidiomycota</taxon>
        <taxon>Agaricomycotina</taxon>
        <taxon>Agaricomycetes</taxon>
        <taxon>Agaricomycetidae</taxon>
        <taxon>Agaricales</taxon>
        <taxon>Marasmiineae</taxon>
        <taxon>Physalacriaceae</taxon>
        <taxon>Armillaria</taxon>
    </lineage>
</organism>
<feature type="transmembrane region" description="Helical" evidence="2">
    <location>
        <begin position="187"/>
        <end position="205"/>
    </location>
</feature>
<keyword evidence="2" id="KW-1133">Transmembrane helix</keyword>